<dbReference type="PROSITE" id="PS00373">
    <property type="entry name" value="GART"/>
    <property type="match status" value="1"/>
</dbReference>
<protein>
    <recommendedName>
        <fullName evidence="2 5">Methionyl-tRNA formyltransferase</fullName>
        <ecNumber evidence="2 5">2.1.2.9</ecNumber>
    </recommendedName>
</protein>
<dbReference type="InterPro" id="IPR005794">
    <property type="entry name" value="Fmt"/>
</dbReference>
<evidence type="ECO:0000256" key="2">
    <source>
        <dbReference type="ARBA" id="ARBA00012261"/>
    </source>
</evidence>
<comment type="similarity">
    <text evidence="1 5">Belongs to the Fmt family.</text>
</comment>
<dbReference type="Proteomes" id="UP000178509">
    <property type="component" value="Unassembled WGS sequence"/>
</dbReference>
<dbReference type="InterPro" id="IPR011034">
    <property type="entry name" value="Formyl_transferase-like_C_sf"/>
</dbReference>
<evidence type="ECO:0000259" key="6">
    <source>
        <dbReference type="Pfam" id="PF00551"/>
    </source>
</evidence>
<dbReference type="SUPFAM" id="SSF50486">
    <property type="entry name" value="FMT C-terminal domain-like"/>
    <property type="match status" value="1"/>
</dbReference>
<feature type="binding site" evidence="5">
    <location>
        <begin position="108"/>
        <end position="111"/>
    </location>
    <ligand>
        <name>(6S)-5,6,7,8-tetrahydrofolate</name>
        <dbReference type="ChEBI" id="CHEBI:57453"/>
    </ligand>
</feature>
<dbReference type="GO" id="GO:0004479">
    <property type="term" value="F:methionyl-tRNA formyltransferase activity"/>
    <property type="evidence" value="ECO:0007669"/>
    <property type="project" value="UniProtKB-UniRule"/>
</dbReference>
<dbReference type="Gene3D" id="3.40.50.12230">
    <property type="match status" value="1"/>
</dbReference>
<dbReference type="InterPro" id="IPR002376">
    <property type="entry name" value="Formyl_transf_N"/>
</dbReference>
<name>A0A1G2HK14_9BACT</name>
<dbReference type="PANTHER" id="PTHR11138">
    <property type="entry name" value="METHIONYL-TRNA FORMYLTRANSFERASE"/>
    <property type="match status" value="1"/>
</dbReference>
<organism evidence="8 9">
    <name type="scientific">Candidatus Spechtbacteria bacterium RIFCSPLOWO2_02_FULL_38_8</name>
    <dbReference type="NCBI Taxonomy" id="1802164"/>
    <lineage>
        <taxon>Bacteria</taxon>
        <taxon>Candidatus Spechtiibacteriota</taxon>
    </lineage>
</organism>
<evidence type="ECO:0000313" key="9">
    <source>
        <dbReference type="Proteomes" id="UP000178509"/>
    </source>
</evidence>
<feature type="domain" description="Formyl transferase N-terminal" evidence="6">
    <location>
        <begin position="2"/>
        <end position="158"/>
    </location>
</feature>
<dbReference type="EC" id="2.1.2.9" evidence="2 5"/>
<dbReference type="Pfam" id="PF02911">
    <property type="entry name" value="Formyl_trans_C"/>
    <property type="match status" value="1"/>
</dbReference>
<sequence length="337" mass="37678">MVFFGTPHFAEIVLEKLIHAGYKPSLVITAPDKPVGRKKELIPSPVKILSQKENISIAQPEKLDQEFVETYNLTPSTYNLFIVAAYGKIIPQKILDIPRYGALNIHPSLLPKYRGASPIQTSILNGDKKTGVTVMLMDEKMDHGPILAQQELAVINSKSDPPAGRAGIRNKFKIPMFKITAPKLSDILAEQGAELLTETIPKLINKKIKPKKQNHKKATYTKIIKREDGLINWNKSADYIERQLRAFTPWPGIYTIWEDKRLKILELNTTGRSGRPVVSGSGRPVVDGQVIKYNDGFAIQTKNRIIVPSIIQLEGKNSQTAKEFLNGHPKIIGSIFM</sequence>
<proteinExistence type="inferred from homology"/>
<dbReference type="HAMAP" id="MF_00182">
    <property type="entry name" value="Formyl_trans"/>
    <property type="match status" value="1"/>
</dbReference>
<evidence type="ECO:0000256" key="3">
    <source>
        <dbReference type="ARBA" id="ARBA00022679"/>
    </source>
</evidence>
<dbReference type="InterPro" id="IPR041711">
    <property type="entry name" value="Met-tRNA-FMT_N"/>
</dbReference>
<comment type="catalytic activity">
    <reaction evidence="5">
        <text>L-methionyl-tRNA(fMet) + (6R)-10-formyltetrahydrofolate = N-formyl-L-methionyl-tRNA(fMet) + (6S)-5,6,7,8-tetrahydrofolate + H(+)</text>
        <dbReference type="Rhea" id="RHEA:24380"/>
        <dbReference type="Rhea" id="RHEA-COMP:9952"/>
        <dbReference type="Rhea" id="RHEA-COMP:9953"/>
        <dbReference type="ChEBI" id="CHEBI:15378"/>
        <dbReference type="ChEBI" id="CHEBI:57453"/>
        <dbReference type="ChEBI" id="CHEBI:78530"/>
        <dbReference type="ChEBI" id="CHEBI:78844"/>
        <dbReference type="ChEBI" id="CHEBI:195366"/>
        <dbReference type="EC" id="2.1.2.9"/>
    </reaction>
</comment>
<dbReference type="InterPro" id="IPR036477">
    <property type="entry name" value="Formyl_transf_N_sf"/>
</dbReference>
<evidence type="ECO:0000256" key="5">
    <source>
        <dbReference type="HAMAP-Rule" id="MF_00182"/>
    </source>
</evidence>
<dbReference type="InterPro" id="IPR001555">
    <property type="entry name" value="GART_AS"/>
</dbReference>
<dbReference type="Pfam" id="PF00551">
    <property type="entry name" value="Formyl_trans_N"/>
    <property type="match status" value="1"/>
</dbReference>
<evidence type="ECO:0000256" key="4">
    <source>
        <dbReference type="ARBA" id="ARBA00022917"/>
    </source>
</evidence>
<feature type="domain" description="Formyl transferase C-terminal" evidence="7">
    <location>
        <begin position="224"/>
        <end position="328"/>
    </location>
</feature>
<evidence type="ECO:0000259" key="7">
    <source>
        <dbReference type="Pfam" id="PF02911"/>
    </source>
</evidence>
<accession>A0A1G2HK14</accession>
<evidence type="ECO:0000313" key="8">
    <source>
        <dbReference type="EMBL" id="OGZ62640.1"/>
    </source>
</evidence>
<dbReference type="NCBIfam" id="TIGR00460">
    <property type="entry name" value="fmt"/>
    <property type="match status" value="1"/>
</dbReference>
<dbReference type="AlphaFoldDB" id="A0A1G2HK14"/>
<dbReference type="EMBL" id="MHOJ01000014">
    <property type="protein sequence ID" value="OGZ62640.1"/>
    <property type="molecule type" value="Genomic_DNA"/>
</dbReference>
<dbReference type="STRING" id="1802164.A3H51_00725"/>
<keyword evidence="4 5" id="KW-0648">Protein biosynthesis</keyword>
<dbReference type="CDD" id="cd08646">
    <property type="entry name" value="FMT_core_Met-tRNA-FMT_N"/>
    <property type="match status" value="1"/>
</dbReference>
<dbReference type="CDD" id="cd08704">
    <property type="entry name" value="Met_tRNA_FMT_C"/>
    <property type="match status" value="1"/>
</dbReference>
<dbReference type="PANTHER" id="PTHR11138:SF5">
    <property type="entry name" value="METHIONYL-TRNA FORMYLTRANSFERASE, MITOCHONDRIAL"/>
    <property type="match status" value="1"/>
</dbReference>
<dbReference type="InterPro" id="IPR044135">
    <property type="entry name" value="Met-tRNA-FMT_C"/>
</dbReference>
<comment type="function">
    <text evidence="5">Attaches a formyl group to the free amino group of methionyl-tRNA(fMet). The formyl group appears to play a dual role in the initiator identity of N-formylmethionyl-tRNA by promoting its recognition by IF2 and preventing the misappropriation of this tRNA by the elongation apparatus.</text>
</comment>
<gene>
    <name evidence="5" type="primary">fmt</name>
    <name evidence="8" type="ORF">A3H51_00725</name>
</gene>
<comment type="caution">
    <text evidence="8">The sequence shown here is derived from an EMBL/GenBank/DDBJ whole genome shotgun (WGS) entry which is preliminary data.</text>
</comment>
<dbReference type="GO" id="GO:0005829">
    <property type="term" value="C:cytosol"/>
    <property type="evidence" value="ECO:0007669"/>
    <property type="project" value="TreeGrafter"/>
</dbReference>
<dbReference type="InterPro" id="IPR005793">
    <property type="entry name" value="Formyl_trans_C"/>
</dbReference>
<keyword evidence="3 5" id="KW-0808">Transferase</keyword>
<reference evidence="8 9" key="1">
    <citation type="journal article" date="2016" name="Nat. Commun.">
        <title>Thousands of microbial genomes shed light on interconnected biogeochemical processes in an aquifer system.</title>
        <authorList>
            <person name="Anantharaman K."/>
            <person name="Brown C.T."/>
            <person name="Hug L.A."/>
            <person name="Sharon I."/>
            <person name="Castelle C.J."/>
            <person name="Probst A.J."/>
            <person name="Thomas B.C."/>
            <person name="Singh A."/>
            <person name="Wilkins M.J."/>
            <person name="Karaoz U."/>
            <person name="Brodie E.L."/>
            <person name="Williams K.H."/>
            <person name="Hubbard S.S."/>
            <person name="Banfield J.F."/>
        </authorList>
    </citation>
    <scope>NUCLEOTIDE SEQUENCE [LARGE SCALE GENOMIC DNA]</scope>
</reference>
<evidence type="ECO:0000256" key="1">
    <source>
        <dbReference type="ARBA" id="ARBA00010699"/>
    </source>
</evidence>
<dbReference type="SUPFAM" id="SSF53328">
    <property type="entry name" value="Formyltransferase"/>
    <property type="match status" value="1"/>
</dbReference>